<dbReference type="SUPFAM" id="SSF52540">
    <property type="entry name" value="P-loop containing nucleoside triphosphate hydrolases"/>
    <property type="match status" value="1"/>
</dbReference>
<dbReference type="PANTHER" id="PTHR46082:SF6">
    <property type="entry name" value="AAA+ ATPASE DOMAIN-CONTAINING PROTEIN-RELATED"/>
    <property type="match status" value="1"/>
</dbReference>
<dbReference type="Gene3D" id="1.25.40.10">
    <property type="entry name" value="Tetratricopeptide repeat domain"/>
    <property type="match status" value="1"/>
</dbReference>
<evidence type="ECO:0000313" key="3">
    <source>
        <dbReference type="EMBL" id="CAG8293183.1"/>
    </source>
</evidence>
<keyword evidence="1" id="KW-1133">Transmembrane helix</keyword>
<name>A0A9W4IJS6_9EURO</name>
<dbReference type="InterPro" id="IPR027417">
    <property type="entry name" value="P-loop_NTPase"/>
</dbReference>
<comment type="caution">
    <text evidence="3">The sequence shown here is derived from an EMBL/GenBank/DDBJ whole genome shotgun (WGS) entry which is preliminary data.</text>
</comment>
<dbReference type="EMBL" id="CAJVPD010000071">
    <property type="protein sequence ID" value="CAG8293183.1"/>
    <property type="molecule type" value="Genomic_DNA"/>
</dbReference>
<dbReference type="Pfam" id="PF13374">
    <property type="entry name" value="TPR_10"/>
    <property type="match status" value="1"/>
</dbReference>
<dbReference type="AlphaFoldDB" id="A0A9W4IJS6"/>
<evidence type="ECO:0000313" key="4">
    <source>
        <dbReference type="Proteomes" id="UP001152592"/>
    </source>
</evidence>
<dbReference type="InterPro" id="IPR002182">
    <property type="entry name" value="NB-ARC"/>
</dbReference>
<evidence type="ECO:0000256" key="1">
    <source>
        <dbReference type="SAM" id="Phobius"/>
    </source>
</evidence>
<sequence>MLLPITILYLLWAIVLSETLFHRVWSFSLFTLSWLTSDIFSLSNYSISKLLLIMLNILICAALSPLQVLLFQGSVRKKRERITTFFPSDDISGDTFLADIVYVHGLASDPRTTTESRSSKKVSWVRDLLPQEKLNCRIMAFNHDSRWKSNALSKSLKDFGYDLFLALSIKRQNPECVVGMVQRDNPDDREILDSLRGFVFLGTPHRGSKLTPIGEMISLLGYWRGSDTTLLKAMRTGSKENDELHDHIFSFIRKRELLDATLCIFETESEKIWGLPITHVVDRKSAVIQDSIAISAETSHKEMQRYDCEVDETYEDMVRYIKRWLKVESDKQNAMGRKPTSIYSVPPKTVPSYIQRHQLWKDLEEKLKVRHEGADIPYAVVLHGLGGSGKSQLALKYAERKRDEFNPILWIDATNQELFRSSFIRCATELGLSDDQKPQKDTRLHDDPMIRLVLRWLHDRTGEDPEWLVIFDNVDDLRWLKDVIPEGTRGRLIITSQDITSLKLLRQGCEKVHVDAMSPQEARMVLLQHFSQGPNPALEKVCQRCDEVAQKLGYLALAVDLAGAYISNYDVAPGQAPEQAAERALMQYLKDFKKHGDELLQKDEFQGLSKERKTVWTVWDTTLERIEKDHTELPGVLLSFLAHFRGSIVQDEVFRLASLGISAVDDELGEQNSPGLRIFIPQDEEDWDRFRYNQSIDVLARYSLVQRVYGNWPGTTMHSLVQWRATRGDQHQKWQGWYIRFMLAACSQLIKDHQPQFRRHLILHLPDVNIDLRGVSTKETGEAFIWATLGTIYSDEGWWADAERFQLQVMETSKTKLGEDHPSTLISMANLASTYRNQGRWEAAEQLFVQVMETRKTKLGEDHPNTLTSMANLASTYRNQGRWEAAEQLE</sequence>
<organism evidence="3 4">
    <name type="scientific">Penicillium salamii</name>
    <dbReference type="NCBI Taxonomy" id="1612424"/>
    <lineage>
        <taxon>Eukaryota</taxon>
        <taxon>Fungi</taxon>
        <taxon>Dikarya</taxon>
        <taxon>Ascomycota</taxon>
        <taxon>Pezizomycotina</taxon>
        <taxon>Eurotiomycetes</taxon>
        <taxon>Eurotiomycetidae</taxon>
        <taxon>Eurotiales</taxon>
        <taxon>Aspergillaceae</taxon>
        <taxon>Penicillium</taxon>
    </lineage>
</organism>
<dbReference type="InterPro" id="IPR011990">
    <property type="entry name" value="TPR-like_helical_dom_sf"/>
</dbReference>
<dbReference type="Pfam" id="PF00931">
    <property type="entry name" value="NB-ARC"/>
    <property type="match status" value="1"/>
</dbReference>
<dbReference type="Pfam" id="PF13424">
    <property type="entry name" value="TPR_12"/>
    <property type="match status" value="1"/>
</dbReference>
<feature type="non-terminal residue" evidence="3">
    <location>
        <position position="1"/>
    </location>
</feature>
<accession>A0A9W4IJS6</accession>
<gene>
    <name evidence="3" type="ORF">PSALAMII_LOCUS1662</name>
</gene>
<evidence type="ECO:0000259" key="2">
    <source>
        <dbReference type="Pfam" id="PF00931"/>
    </source>
</evidence>
<dbReference type="OrthoDB" id="3014581at2759"/>
<dbReference type="InterPro" id="IPR053137">
    <property type="entry name" value="NLR-like"/>
</dbReference>
<keyword evidence="1" id="KW-0472">Membrane</keyword>
<proteinExistence type="predicted"/>
<dbReference type="Proteomes" id="UP001152592">
    <property type="component" value="Unassembled WGS sequence"/>
</dbReference>
<dbReference type="SUPFAM" id="SSF48452">
    <property type="entry name" value="TPR-like"/>
    <property type="match status" value="1"/>
</dbReference>
<dbReference type="PANTHER" id="PTHR46082">
    <property type="entry name" value="ATP/GTP-BINDING PROTEIN-RELATED"/>
    <property type="match status" value="1"/>
</dbReference>
<feature type="domain" description="NB-ARC" evidence="2">
    <location>
        <begin position="372"/>
        <end position="524"/>
    </location>
</feature>
<keyword evidence="1" id="KW-0812">Transmembrane</keyword>
<dbReference type="Gene3D" id="3.40.50.300">
    <property type="entry name" value="P-loop containing nucleotide triphosphate hydrolases"/>
    <property type="match status" value="1"/>
</dbReference>
<protein>
    <recommendedName>
        <fullName evidence="2">NB-ARC domain-containing protein</fullName>
    </recommendedName>
</protein>
<reference evidence="3" key="1">
    <citation type="submission" date="2021-07" db="EMBL/GenBank/DDBJ databases">
        <authorList>
            <person name="Branca A.L. A."/>
        </authorList>
    </citation>
    <scope>NUCLEOTIDE SEQUENCE</scope>
</reference>
<feature type="transmembrane region" description="Helical" evidence="1">
    <location>
        <begin position="50"/>
        <end position="71"/>
    </location>
</feature>
<dbReference type="GO" id="GO:0043531">
    <property type="term" value="F:ADP binding"/>
    <property type="evidence" value="ECO:0007669"/>
    <property type="project" value="InterPro"/>
</dbReference>